<dbReference type="EMBL" id="HBFP01006369">
    <property type="protein sequence ID" value="CAD8820152.1"/>
    <property type="molecule type" value="Transcribed_RNA"/>
</dbReference>
<keyword evidence="3" id="KW-0560">Oxidoreductase</keyword>
<dbReference type="GO" id="GO:0016614">
    <property type="term" value="F:oxidoreductase activity, acting on CH-OH group of donors"/>
    <property type="evidence" value="ECO:0007669"/>
    <property type="project" value="InterPro"/>
</dbReference>
<keyword evidence="2" id="KW-0479">Metal-binding</keyword>
<comment type="similarity">
    <text evidence="1">Belongs to the iron-containing alcohol dehydrogenase family.</text>
</comment>
<organism evidence="6">
    <name type="scientific">Timspurckia oligopyrenoides</name>
    <dbReference type="NCBI Taxonomy" id="708627"/>
    <lineage>
        <taxon>Eukaryota</taxon>
        <taxon>Rhodophyta</taxon>
        <taxon>Bangiophyceae</taxon>
        <taxon>Porphyridiales</taxon>
        <taxon>Porphyridiaceae</taxon>
        <taxon>Timspurckia</taxon>
    </lineage>
</organism>
<proteinExistence type="inferred from homology"/>
<dbReference type="GO" id="GO:0046872">
    <property type="term" value="F:metal ion binding"/>
    <property type="evidence" value="ECO:0007669"/>
    <property type="project" value="UniProtKB-KW"/>
</dbReference>
<dbReference type="SUPFAM" id="SSF56796">
    <property type="entry name" value="Dehydroquinate synthase-like"/>
    <property type="match status" value="1"/>
</dbReference>
<dbReference type="GO" id="GO:0005829">
    <property type="term" value="C:cytosol"/>
    <property type="evidence" value="ECO:0007669"/>
    <property type="project" value="TreeGrafter"/>
</dbReference>
<dbReference type="PANTHER" id="PTHR43616">
    <property type="entry name" value="GLYCEROL DEHYDROGENASE"/>
    <property type="match status" value="1"/>
</dbReference>
<dbReference type="PIRSF" id="PIRSF000112">
    <property type="entry name" value="Glycerol_dehydrogenase"/>
    <property type="match status" value="1"/>
</dbReference>
<protein>
    <recommendedName>
        <fullName evidence="5">Alcohol dehydrogenase iron-type/glycerol dehydrogenase GldA domain-containing protein</fullName>
    </recommendedName>
</protein>
<dbReference type="NCBIfam" id="NF006941">
    <property type="entry name" value="PRK09423.1"/>
    <property type="match status" value="1"/>
</dbReference>
<evidence type="ECO:0000256" key="2">
    <source>
        <dbReference type="ARBA" id="ARBA00022723"/>
    </source>
</evidence>
<reference evidence="6" key="1">
    <citation type="submission" date="2021-01" db="EMBL/GenBank/DDBJ databases">
        <authorList>
            <person name="Corre E."/>
            <person name="Pelletier E."/>
            <person name="Niang G."/>
            <person name="Scheremetjew M."/>
            <person name="Finn R."/>
            <person name="Kale V."/>
            <person name="Holt S."/>
            <person name="Cochrane G."/>
            <person name="Meng A."/>
            <person name="Brown T."/>
            <person name="Cohen L."/>
        </authorList>
    </citation>
    <scope>NUCLEOTIDE SEQUENCE</scope>
    <source>
        <strain evidence="6">CCMP3278</strain>
    </source>
</reference>
<evidence type="ECO:0000256" key="3">
    <source>
        <dbReference type="ARBA" id="ARBA00023002"/>
    </source>
</evidence>
<feature type="domain" description="Alcohol dehydrogenase iron-type/glycerol dehydrogenase GldA" evidence="5">
    <location>
        <begin position="12"/>
        <end position="156"/>
    </location>
</feature>
<dbReference type="PROSITE" id="PS00913">
    <property type="entry name" value="ADH_IRON_1"/>
    <property type="match status" value="1"/>
</dbReference>
<keyword evidence="4" id="KW-0520">NAD</keyword>
<dbReference type="Pfam" id="PF00465">
    <property type="entry name" value="Fe-ADH"/>
    <property type="match status" value="1"/>
</dbReference>
<accession>A0A7S1ERW9</accession>
<dbReference type="InterPro" id="IPR001670">
    <property type="entry name" value="ADH_Fe/GldA"/>
</dbReference>
<name>A0A7S1ERW9_9RHOD</name>
<dbReference type="CDD" id="cd08170">
    <property type="entry name" value="GlyDH"/>
    <property type="match status" value="1"/>
</dbReference>
<dbReference type="Gene3D" id="1.20.1090.10">
    <property type="entry name" value="Dehydroquinate synthase-like - alpha domain"/>
    <property type="match status" value="1"/>
</dbReference>
<dbReference type="AlphaFoldDB" id="A0A7S1ERW9"/>
<gene>
    <name evidence="6" type="ORF">TOLI1172_LOCUS4541</name>
</gene>
<sequence>MDERRISQTCFPARYIQGPDALGKIPSIVKGFGSSALMIVDPFVADKVLPEVEEHFSGADLVIEKFVGECTEAEIKRLADIGSEKNCEAVIGFGGGKTLDTSKAVSFYMAKPIVIVPTLASTDAPCSARAVIYTESGEVVRYLDLPKNPDVILLDTKLIVKAPVRFLISGIGDALSTWFEAESCMAKGSPNSTCGAGHLHTGSMTAYALAKLCYDTLKEFGMLAVSSARAGACTPAFEKVVEANTLLSGLGFESGGLGAAHAIHNGLSELAACHKYMHGEKVAFGVLAGLFFSDKGKKVIDEVYDLCLEVGLPVCLADLGLEKPTEEELWTIAKRTCTPEETIHNELKPGTPDAVYQAIKAADLEGRRRKGMK</sequence>
<evidence type="ECO:0000259" key="5">
    <source>
        <dbReference type="Pfam" id="PF00465"/>
    </source>
</evidence>
<dbReference type="InterPro" id="IPR016205">
    <property type="entry name" value="Glycerol_DH"/>
</dbReference>
<dbReference type="Gene3D" id="3.40.50.1970">
    <property type="match status" value="1"/>
</dbReference>
<evidence type="ECO:0000256" key="1">
    <source>
        <dbReference type="ARBA" id="ARBA00007358"/>
    </source>
</evidence>
<evidence type="ECO:0000313" key="6">
    <source>
        <dbReference type="EMBL" id="CAD8820152.1"/>
    </source>
</evidence>
<dbReference type="PANTHER" id="PTHR43616:SF5">
    <property type="entry name" value="GLYCEROL DEHYDROGENASE 1"/>
    <property type="match status" value="1"/>
</dbReference>
<dbReference type="InterPro" id="IPR018211">
    <property type="entry name" value="ADH_Fe_CS"/>
</dbReference>
<evidence type="ECO:0000256" key="4">
    <source>
        <dbReference type="ARBA" id="ARBA00023027"/>
    </source>
</evidence>